<feature type="domain" description="Actin-like protein N-terminal" evidence="1">
    <location>
        <begin position="10"/>
        <end position="164"/>
    </location>
</feature>
<feature type="domain" description="Actin homologue MreB-like C-terminal" evidence="2">
    <location>
        <begin position="189"/>
        <end position="304"/>
    </location>
</feature>
<evidence type="ECO:0000313" key="4">
    <source>
        <dbReference type="Proteomes" id="UP000028664"/>
    </source>
</evidence>
<dbReference type="GeneID" id="20283360"/>
<dbReference type="InterPro" id="IPR049067">
    <property type="entry name" value="MreB-like_C"/>
</dbReference>
<evidence type="ECO:0000259" key="2">
    <source>
        <dbReference type="Pfam" id="PF21522"/>
    </source>
</evidence>
<dbReference type="InterPro" id="IPR040607">
    <property type="entry name" value="ALP_N"/>
</dbReference>
<dbReference type="Pfam" id="PF17989">
    <property type="entry name" value="ALP_N"/>
    <property type="match status" value="1"/>
</dbReference>
<protein>
    <submittedName>
        <fullName evidence="3">Chaperone protein DNAK</fullName>
    </submittedName>
</protein>
<dbReference type="Gene3D" id="3.30.420.40">
    <property type="match status" value="2"/>
</dbReference>
<keyword evidence="4" id="KW-1185">Reference proteome</keyword>
<dbReference type="KEGG" id="vg:20283360"/>
<dbReference type="Pfam" id="PF21522">
    <property type="entry name" value="MreB-like_C"/>
    <property type="match status" value="1"/>
</dbReference>
<evidence type="ECO:0000259" key="1">
    <source>
        <dbReference type="Pfam" id="PF17989"/>
    </source>
</evidence>
<dbReference type="InterPro" id="IPR043129">
    <property type="entry name" value="ATPase_NBD"/>
</dbReference>
<dbReference type="SUPFAM" id="SSF53067">
    <property type="entry name" value="Actin-like ATPase domain"/>
    <property type="match status" value="2"/>
</dbReference>
<dbReference type="Proteomes" id="UP000028664">
    <property type="component" value="Segment"/>
</dbReference>
<dbReference type="RefSeq" id="YP_009056342.1">
    <property type="nucleotide sequence ID" value="NC_024792.1"/>
</dbReference>
<evidence type="ECO:0000313" key="3">
    <source>
        <dbReference type="EMBL" id="AII27974.1"/>
    </source>
</evidence>
<name>A0A076G7P6_9CAUD</name>
<sequence length="346" mass="38554">MEDKYIVKSLDDGYGDIKFDGRGEPSLIPSFVTSFKEKPDSEFDKDSKLQYLACEVDGQQYVVGDYAIKLDPDIRWIGGEKKHDDTRFPILLKTALGLMCPGSYEVVDTLMMNLPIKYDTEERRKALTKLAQGTHLIDISHDGKNFINKMITVEHVDIKKQPFGSICDLVLDESGNLSNREVAKGFNVVVDVGARTLNILTVDGLVEQPELSIQTNDGMFTAYKQVGSHLETSLGATIPDGKYPQIIAAREFKGRNIDPLIDAAYATQANNIMNVLDKVLINSWAFVQCIVFTGGGSELLKPYLLPRVPNNVEAVVLDRYANARGLRKYGMRQAKKNIKRADHYGG</sequence>
<organism evidence="3 4">
    <name type="scientific">Bacillus phage Bobb</name>
    <dbReference type="NCBI Taxonomy" id="1527469"/>
    <lineage>
        <taxon>Viruses</taxon>
        <taxon>Duplodnaviria</taxon>
        <taxon>Heunggongvirae</taxon>
        <taxon>Uroviricota</taxon>
        <taxon>Caudoviricetes</taxon>
        <taxon>Herelleviridae</taxon>
        <taxon>Bastillevirinae</taxon>
        <taxon>Agatevirus</taxon>
        <taxon>Agatevirus bobb</taxon>
    </lineage>
</organism>
<dbReference type="OrthoDB" id="3507at10239"/>
<accession>A0A076G7P6</accession>
<proteinExistence type="predicted"/>
<reference evidence="3 4" key="1">
    <citation type="submission" date="2014-06" db="EMBL/GenBank/DDBJ databases">
        <title>Bioinformatic genomic analysis of Bacillus phage Bobb.</title>
        <authorList>
            <person name="Lewis H.M.N."/>
            <person name="Temple L."/>
            <person name="Barth R.N."/>
            <person name="Bowles K.M."/>
            <person name="Churchin D.I."/>
            <person name="Scott-Croshaw C."/>
            <person name="Glasgow G.H."/>
            <person name="Gloe M.W."/>
            <person name="McGough T.M."/>
            <person name="Nutbrown S.A."/>
            <person name="Romulus S.R."/>
            <person name="Sanders K.A.M."/>
            <person name="Diachok C.R."/>
            <person name="Serigano J.P."/>
            <person name="Shin D."/>
            <person name="Suresh M.H."/>
            <person name="Conner A.R.N."/>
            <person name="Korba R.M."/>
            <person name="Livermore R.J."/>
            <person name="Rohlf M.B."/>
            <person name="Utterback S.D."/>
            <person name="Wilson V.E."/>
        </authorList>
    </citation>
    <scope>NUCLEOTIDE SEQUENCE [LARGE SCALE GENOMIC DNA]</scope>
</reference>
<dbReference type="EMBL" id="KM051843">
    <property type="protein sequence ID" value="AII27974.1"/>
    <property type="molecule type" value="Genomic_DNA"/>
</dbReference>